<dbReference type="EMBL" id="JARKNE010000010">
    <property type="protein sequence ID" value="KAK5793318.1"/>
    <property type="molecule type" value="Genomic_DNA"/>
</dbReference>
<sequence>MINQKGILVVLLEITFKGVFKSCLGERGNAILAGLKRPREDARDFERKLLKNMSSQKELLARSEGITIYDFTSLDHPFLHLTTFSEALLKATPTKSLSYASTQTMGSVISTLASIGHTPLGDMSQSKRE</sequence>
<name>A0ABR0NE80_GOSAR</name>
<reference evidence="1 2" key="1">
    <citation type="submission" date="2023-03" db="EMBL/GenBank/DDBJ databases">
        <title>WGS of Gossypium arboreum.</title>
        <authorList>
            <person name="Yu D."/>
        </authorList>
    </citation>
    <scope>NUCLEOTIDE SEQUENCE [LARGE SCALE GENOMIC DNA]</scope>
    <source>
        <tissue evidence="1">Leaf</tissue>
    </source>
</reference>
<keyword evidence="2" id="KW-1185">Reference proteome</keyword>
<protein>
    <submittedName>
        <fullName evidence="1">Uncharacterized protein</fullName>
    </submittedName>
</protein>
<dbReference type="Proteomes" id="UP001358586">
    <property type="component" value="Chromosome 10"/>
</dbReference>
<gene>
    <name evidence="1" type="ORF">PVK06_034460</name>
</gene>
<accession>A0ABR0NE80</accession>
<proteinExistence type="predicted"/>
<evidence type="ECO:0000313" key="2">
    <source>
        <dbReference type="Proteomes" id="UP001358586"/>
    </source>
</evidence>
<comment type="caution">
    <text evidence="1">The sequence shown here is derived from an EMBL/GenBank/DDBJ whole genome shotgun (WGS) entry which is preliminary data.</text>
</comment>
<organism evidence="1 2">
    <name type="scientific">Gossypium arboreum</name>
    <name type="common">Tree cotton</name>
    <name type="synonym">Gossypium nanking</name>
    <dbReference type="NCBI Taxonomy" id="29729"/>
    <lineage>
        <taxon>Eukaryota</taxon>
        <taxon>Viridiplantae</taxon>
        <taxon>Streptophyta</taxon>
        <taxon>Embryophyta</taxon>
        <taxon>Tracheophyta</taxon>
        <taxon>Spermatophyta</taxon>
        <taxon>Magnoliopsida</taxon>
        <taxon>eudicotyledons</taxon>
        <taxon>Gunneridae</taxon>
        <taxon>Pentapetalae</taxon>
        <taxon>rosids</taxon>
        <taxon>malvids</taxon>
        <taxon>Malvales</taxon>
        <taxon>Malvaceae</taxon>
        <taxon>Malvoideae</taxon>
        <taxon>Gossypium</taxon>
    </lineage>
</organism>
<evidence type="ECO:0000313" key="1">
    <source>
        <dbReference type="EMBL" id="KAK5793318.1"/>
    </source>
</evidence>